<accession>C6PS89</accession>
<dbReference type="EMBL" id="ACVI01000021">
    <property type="protein sequence ID" value="EET87886.1"/>
    <property type="molecule type" value="Genomic_DNA"/>
</dbReference>
<gene>
    <name evidence="7" type="ORF">CcarbDRAFT_1656</name>
</gene>
<dbReference type="PANTHER" id="PTHR30096:SF0">
    <property type="entry name" value="4,5-DOPA DIOXYGENASE EXTRADIOL-LIKE PROTEIN"/>
    <property type="match status" value="1"/>
</dbReference>
<sequence length="270" mass="31005">MFSLKISKILVKGCEKMISSLFICHGAPTLVSEKNEYTDFLKDLGSRQKPKAIVIFTAHWESEITTISSMDDTYSMIYDFYGFPKELYSIKYPAKGSVEVASKLQSMLRNHGIESKLDKNRGLDHGAWDILYLMYPKADIPIIQVSVNPFLAMERQYEIGRAIRELGKEDILVIGSGSTVHNLATVDWNSEKVEEWALEFDDWFIEKVEDNDKDTLFNYRKLAPYAKHAVPREEHIVPMFIAMGSGNRDKPKLLHQSYAYGTLSYICFEF</sequence>
<dbReference type="Pfam" id="PF02900">
    <property type="entry name" value="LigB"/>
    <property type="match status" value="1"/>
</dbReference>
<dbReference type="STRING" id="536227.Ccar_22285"/>
<dbReference type="PIRSF" id="PIRSF006157">
    <property type="entry name" value="Doxgns_DODA"/>
    <property type="match status" value="1"/>
</dbReference>
<reference evidence="7 8" key="1">
    <citation type="submission" date="2009-06" db="EMBL/GenBank/DDBJ databases">
        <title>The draft genome of Clostridium carboxidivorans P7.</title>
        <authorList>
            <consortium name="US DOE Joint Genome Institute (JGI-PGF)"/>
            <person name="Lucas S."/>
            <person name="Copeland A."/>
            <person name="Lapidus A."/>
            <person name="Glavina del Rio T."/>
            <person name="Tice H."/>
            <person name="Bruce D."/>
            <person name="Goodwin L."/>
            <person name="Pitluck S."/>
            <person name="Larimer F."/>
            <person name="Land M.L."/>
            <person name="Hauser L."/>
            <person name="Hemme C.L."/>
        </authorList>
    </citation>
    <scope>NUCLEOTIDE SEQUENCE [LARGE SCALE GENOMIC DNA]</scope>
    <source>
        <strain evidence="7 8">P7</strain>
    </source>
</reference>
<comment type="caution">
    <text evidence="7">The sequence shown here is derived from an EMBL/GenBank/DDBJ whole genome shotgun (WGS) entry which is preliminary data.</text>
</comment>
<dbReference type="AlphaFoldDB" id="C6PS89"/>
<evidence type="ECO:0000256" key="4">
    <source>
        <dbReference type="ARBA" id="ARBA00022833"/>
    </source>
</evidence>
<comment type="cofactor">
    <cofactor evidence="1">
        <name>Zn(2+)</name>
        <dbReference type="ChEBI" id="CHEBI:29105"/>
    </cofactor>
</comment>
<keyword evidence="8" id="KW-1185">Reference proteome</keyword>
<dbReference type="GO" id="GO:0008270">
    <property type="term" value="F:zinc ion binding"/>
    <property type="evidence" value="ECO:0007669"/>
    <property type="project" value="InterPro"/>
</dbReference>
<keyword evidence="5" id="KW-0560">Oxidoreductase</keyword>
<dbReference type="GO" id="GO:0008198">
    <property type="term" value="F:ferrous iron binding"/>
    <property type="evidence" value="ECO:0007669"/>
    <property type="project" value="InterPro"/>
</dbReference>
<dbReference type="InterPro" id="IPR014436">
    <property type="entry name" value="Extradiol_dOase_DODA"/>
</dbReference>
<protein>
    <submittedName>
        <fullName evidence="7">Extradiol ring-cleavage dioxygenase class III protein subunit B</fullName>
    </submittedName>
</protein>
<dbReference type="PANTHER" id="PTHR30096">
    <property type="entry name" value="4,5-DOPA DIOXYGENASE EXTRADIOL-LIKE PROTEIN"/>
    <property type="match status" value="1"/>
</dbReference>
<evidence type="ECO:0000256" key="1">
    <source>
        <dbReference type="ARBA" id="ARBA00001947"/>
    </source>
</evidence>
<organism evidence="7 8">
    <name type="scientific">Clostridium carboxidivorans P7</name>
    <dbReference type="NCBI Taxonomy" id="536227"/>
    <lineage>
        <taxon>Bacteria</taxon>
        <taxon>Bacillati</taxon>
        <taxon>Bacillota</taxon>
        <taxon>Clostridia</taxon>
        <taxon>Eubacteriales</taxon>
        <taxon>Clostridiaceae</taxon>
        <taxon>Clostridium</taxon>
    </lineage>
</organism>
<proteinExistence type="inferred from homology"/>
<dbReference type="Gene3D" id="3.40.830.10">
    <property type="entry name" value="LigB-like"/>
    <property type="match status" value="1"/>
</dbReference>
<dbReference type="SUPFAM" id="SSF53213">
    <property type="entry name" value="LigB-like"/>
    <property type="match status" value="1"/>
</dbReference>
<dbReference type="InterPro" id="IPR004183">
    <property type="entry name" value="Xdiol_dOase_suB"/>
</dbReference>
<evidence type="ECO:0000256" key="3">
    <source>
        <dbReference type="ARBA" id="ARBA00022723"/>
    </source>
</evidence>
<evidence type="ECO:0000313" key="7">
    <source>
        <dbReference type="EMBL" id="EET87886.1"/>
    </source>
</evidence>
<evidence type="ECO:0000313" key="8">
    <source>
        <dbReference type="Proteomes" id="UP000004198"/>
    </source>
</evidence>
<dbReference type="eggNOG" id="COG3384">
    <property type="taxonomic scope" value="Bacteria"/>
</dbReference>
<comment type="similarity">
    <text evidence="2">Belongs to the DODA-type extradiol aromatic ring-opening dioxygenase family.</text>
</comment>
<keyword evidence="7" id="KW-0223">Dioxygenase</keyword>
<evidence type="ECO:0000256" key="5">
    <source>
        <dbReference type="ARBA" id="ARBA00023002"/>
    </source>
</evidence>
<dbReference type="GO" id="GO:0016702">
    <property type="term" value="F:oxidoreductase activity, acting on single donors with incorporation of molecular oxygen, incorporation of two atoms of oxygen"/>
    <property type="evidence" value="ECO:0007669"/>
    <property type="project" value="UniProtKB-ARBA"/>
</dbReference>
<evidence type="ECO:0000259" key="6">
    <source>
        <dbReference type="Pfam" id="PF02900"/>
    </source>
</evidence>
<name>C6PS89_9CLOT</name>
<evidence type="ECO:0000256" key="2">
    <source>
        <dbReference type="ARBA" id="ARBA00007581"/>
    </source>
</evidence>
<dbReference type="Proteomes" id="UP000004198">
    <property type="component" value="Unassembled WGS sequence"/>
</dbReference>
<feature type="domain" description="Extradiol ring-cleavage dioxygenase class III enzyme subunit B" evidence="6">
    <location>
        <begin position="47"/>
        <end position="264"/>
    </location>
</feature>
<keyword evidence="4" id="KW-0862">Zinc</keyword>
<dbReference type="CDD" id="cd07363">
    <property type="entry name" value="45_DOPA_Dioxygenase"/>
    <property type="match status" value="1"/>
</dbReference>
<keyword evidence="3" id="KW-0479">Metal-binding</keyword>